<accession>A0A4Y2BY60</accession>
<sequence length="95" mass="11003">MKKWHPGCRSFCTTPRHSILWPIHLGQPFTTTSRHEKPSTASHFDPLGERLTLSPTPQVPTLHRISEFKDQQRPFQMAWSDGNWEICKAVHSREG</sequence>
<evidence type="ECO:0000256" key="1">
    <source>
        <dbReference type="SAM" id="MobiDB-lite"/>
    </source>
</evidence>
<name>A0A4Y2BY60_ARAVE</name>
<evidence type="ECO:0000313" key="2">
    <source>
        <dbReference type="EMBL" id="GBL96497.1"/>
    </source>
</evidence>
<proteinExistence type="predicted"/>
<reference evidence="2 3" key="1">
    <citation type="journal article" date="2019" name="Sci. Rep.">
        <title>Orb-weaving spider Araneus ventricosus genome elucidates the spidroin gene catalogue.</title>
        <authorList>
            <person name="Kono N."/>
            <person name="Nakamura H."/>
            <person name="Ohtoshi R."/>
            <person name="Moran D.A.P."/>
            <person name="Shinohara A."/>
            <person name="Yoshida Y."/>
            <person name="Fujiwara M."/>
            <person name="Mori M."/>
            <person name="Tomita M."/>
            <person name="Arakawa K."/>
        </authorList>
    </citation>
    <scope>NUCLEOTIDE SEQUENCE [LARGE SCALE GENOMIC DNA]</scope>
</reference>
<gene>
    <name evidence="2" type="ORF">AVEN_229941_1</name>
</gene>
<feature type="region of interest" description="Disordered" evidence="1">
    <location>
        <begin position="31"/>
        <end position="56"/>
    </location>
</feature>
<dbReference type="AlphaFoldDB" id="A0A4Y2BY60"/>
<comment type="caution">
    <text evidence="2">The sequence shown here is derived from an EMBL/GenBank/DDBJ whole genome shotgun (WGS) entry which is preliminary data.</text>
</comment>
<organism evidence="2 3">
    <name type="scientific">Araneus ventricosus</name>
    <name type="common">Orbweaver spider</name>
    <name type="synonym">Epeira ventricosa</name>
    <dbReference type="NCBI Taxonomy" id="182803"/>
    <lineage>
        <taxon>Eukaryota</taxon>
        <taxon>Metazoa</taxon>
        <taxon>Ecdysozoa</taxon>
        <taxon>Arthropoda</taxon>
        <taxon>Chelicerata</taxon>
        <taxon>Arachnida</taxon>
        <taxon>Araneae</taxon>
        <taxon>Araneomorphae</taxon>
        <taxon>Entelegynae</taxon>
        <taxon>Araneoidea</taxon>
        <taxon>Araneidae</taxon>
        <taxon>Araneus</taxon>
    </lineage>
</organism>
<evidence type="ECO:0000313" key="3">
    <source>
        <dbReference type="Proteomes" id="UP000499080"/>
    </source>
</evidence>
<dbReference type="Proteomes" id="UP000499080">
    <property type="component" value="Unassembled WGS sequence"/>
</dbReference>
<keyword evidence="3" id="KW-1185">Reference proteome</keyword>
<protein>
    <submittedName>
        <fullName evidence="2">Uncharacterized protein</fullName>
    </submittedName>
</protein>
<dbReference type="EMBL" id="BGPR01000121">
    <property type="protein sequence ID" value="GBL96497.1"/>
    <property type="molecule type" value="Genomic_DNA"/>
</dbReference>